<keyword evidence="3" id="KW-1185">Reference proteome</keyword>
<reference evidence="3" key="1">
    <citation type="submission" date="2016-04" db="EMBL/GenBank/DDBJ databases">
        <authorList>
            <person name="Chen L."/>
            <person name="Zhuang W."/>
            <person name="Wang G."/>
        </authorList>
    </citation>
    <scope>NUCLEOTIDE SEQUENCE [LARGE SCALE GENOMIC DNA]</scope>
    <source>
        <strain evidence="3">208</strain>
    </source>
</reference>
<dbReference type="InterPro" id="IPR010982">
    <property type="entry name" value="Lambda_DNA-bd_dom_sf"/>
</dbReference>
<dbReference type="EMBL" id="LWBP01000250">
    <property type="protein sequence ID" value="OQP46168.1"/>
    <property type="molecule type" value="Genomic_DNA"/>
</dbReference>
<dbReference type="SUPFAM" id="SSF47413">
    <property type="entry name" value="lambda repressor-like DNA-binding domains"/>
    <property type="match status" value="1"/>
</dbReference>
<dbReference type="Proteomes" id="UP000192276">
    <property type="component" value="Unassembled WGS sequence"/>
</dbReference>
<proteinExistence type="predicted"/>
<dbReference type="InterPro" id="IPR001387">
    <property type="entry name" value="Cro/C1-type_HTH"/>
</dbReference>
<name>A0A1V9EJ34_9BACT</name>
<dbReference type="Pfam" id="PF01381">
    <property type="entry name" value="HTH_3"/>
    <property type="match status" value="1"/>
</dbReference>
<gene>
    <name evidence="2" type="ORF">A4R26_32170</name>
</gene>
<comment type="caution">
    <text evidence="2">The sequence shown here is derived from an EMBL/GenBank/DDBJ whole genome shotgun (WGS) entry which is preliminary data.</text>
</comment>
<feature type="domain" description="HTH cro/C1-type" evidence="1">
    <location>
        <begin position="11"/>
        <end position="76"/>
    </location>
</feature>
<evidence type="ECO:0000313" key="2">
    <source>
        <dbReference type="EMBL" id="OQP46168.1"/>
    </source>
</evidence>
<dbReference type="STRING" id="550983.A4R26_32170"/>
<dbReference type="GO" id="GO:0003677">
    <property type="term" value="F:DNA binding"/>
    <property type="evidence" value="ECO:0007669"/>
    <property type="project" value="InterPro"/>
</dbReference>
<dbReference type="CDD" id="cd00093">
    <property type="entry name" value="HTH_XRE"/>
    <property type="match status" value="1"/>
</dbReference>
<dbReference type="Gene3D" id="1.10.260.40">
    <property type="entry name" value="lambda repressor-like DNA-binding domains"/>
    <property type="match status" value="1"/>
</dbReference>
<evidence type="ECO:0000313" key="3">
    <source>
        <dbReference type="Proteomes" id="UP000192276"/>
    </source>
</evidence>
<sequence length="145" mass="16720">MTYINHIASFVKYNRNKNRMTQEDLAAKAGVGLRFIRDLEQGKETLRMDKVNQVLALFGYRAVPGSQKIKDPYDIFINHFNIKVHIYLKNKIILAGVIIGSVSEENEIKAWKFVSNNNAVEFQKTKNENLIQVIQHSDIENVENI</sequence>
<dbReference type="AlphaFoldDB" id="A0A1V9EJ34"/>
<protein>
    <recommendedName>
        <fullName evidence="1">HTH cro/C1-type domain-containing protein</fullName>
    </recommendedName>
</protein>
<dbReference type="InterPro" id="IPR017507">
    <property type="entry name" value="Tscrpt_reg_HipB-like"/>
</dbReference>
<accession>A0A1V9EJ34</accession>
<dbReference type="PROSITE" id="PS50943">
    <property type="entry name" value="HTH_CROC1"/>
    <property type="match status" value="1"/>
</dbReference>
<organism evidence="2 3">
    <name type="scientific">Niastella populi</name>
    <dbReference type="NCBI Taxonomy" id="550983"/>
    <lineage>
        <taxon>Bacteria</taxon>
        <taxon>Pseudomonadati</taxon>
        <taxon>Bacteroidota</taxon>
        <taxon>Chitinophagia</taxon>
        <taxon>Chitinophagales</taxon>
        <taxon>Chitinophagaceae</taxon>
        <taxon>Niastella</taxon>
    </lineage>
</organism>
<dbReference type="RefSeq" id="WP_207625876.1">
    <property type="nucleotide sequence ID" value="NZ_LWBP01000250.1"/>
</dbReference>
<evidence type="ECO:0000259" key="1">
    <source>
        <dbReference type="PROSITE" id="PS50943"/>
    </source>
</evidence>
<dbReference type="NCBIfam" id="TIGR03070">
    <property type="entry name" value="couple_hipB"/>
    <property type="match status" value="1"/>
</dbReference>